<feature type="region of interest" description="Disordered" evidence="1">
    <location>
        <begin position="1"/>
        <end position="75"/>
    </location>
</feature>
<gene>
    <name evidence="2" type="ORF">AV530_009575</name>
</gene>
<evidence type="ECO:0000256" key="1">
    <source>
        <dbReference type="SAM" id="MobiDB-lite"/>
    </source>
</evidence>
<dbReference type="AlphaFoldDB" id="A0A1V4KS18"/>
<evidence type="ECO:0000313" key="3">
    <source>
        <dbReference type="Proteomes" id="UP000190648"/>
    </source>
</evidence>
<comment type="caution">
    <text evidence="2">The sequence shown here is derived from an EMBL/GenBank/DDBJ whole genome shotgun (WGS) entry which is preliminary data.</text>
</comment>
<organism evidence="2 3">
    <name type="scientific">Patagioenas fasciata monilis</name>
    <dbReference type="NCBI Taxonomy" id="372326"/>
    <lineage>
        <taxon>Eukaryota</taxon>
        <taxon>Metazoa</taxon>
        <taxon>Chordata</taxon>
        <taxon>Craniata</taxon>
        <taxon>Vertebrata</taxon>
        <taxon>Euteleostomi</taxon>
        <taxon>Archelosauria</taxon>
        <taxon>Archosauria</taxon>
        <taxon>Dinosauria</taxon>
        <taxon>Saurischia</taxon>
        <taxon>Theropoda</taxon>
        <taxon>Coelurosauria</taxon>
        <taxon>Aves</taxon>
        <taxon>Neognathae</taxon>
        <taxon>Neoaves</taxon>
        <taxon>Columbimorphae</taxon>
        <taxon>Columbiformes</taxon>
        <taxon>Columbidae</taxon>
        <taxon>Patagioenas</taxon>
    </lineage>
</organism>
<dbReference type="EMBL" id="LSYS01001717">
    <property type="protein sequence ID" value="OPJ87221.1"/>
    <property type="molecule type" value="Genomic_DNA"/>
</dbReference>
<accession>A0A1V4KS18</accession>
<name>A0A1V4KS18_PATFA</name>
<protein>
    <submittedName>
        <fullName evidence="2">Uncharacterized protein</fullName>
    </submittedName>
</protein>
<dbReference type="Proteomes" id="UP000190648">
    <property type="component" value="Unassembled WGS sequence"/>
</dbReference>
<reference evidence="2 3" key="1">
    <citation type="submission" date="2016-02" db="EMBL/GenBank/DDBJ databases">
        <title>Band-tailed pigeon sequencing and assembly.</title>
        <authorList>
            <person name="Soares A.E."/>
            <person name="Novak B.J."/>
            <person name="Rice E.S."/>
            <person name="O'Connell B."/>
            <person name="Chang D."/>
            <person name="Weber S."/>
            <person name="Shapiro B."/>
        </authorList>
    </citation>
    <scope>NUCLEOTIDE SEQUENCE [LARGE SCALE GENOMIC DNA]</scope>
    <source>
        <strain evidence="2">BTP2013</strain>
        <tissue evidence="2">Blood</tissue>
    </source>
</reference>
<keyword evidence="3" id="KW-1185">Reference proteome</keyword>
<sequence>MVTGTSQKQRRGQIPARGSDAVLCSSPPQQINTRPCAARGSTRWGHRGSGPPGTGTLRVPERRGSATPCRCPQGP</sequence>
<evidence type="ECO:0000313" key="2">
    <source>
        <dbReference type="EMBL" id="OPJ87221.1"/>
    </source>
</evidence>
<proteinExistence type="predicted"/>